<feature type="domain" description="Amidase" evidence="4">
    <location>
        <begin position="63"/>
        <end position="486"/>
    </location>
</feature>
<dbReference type="PANTHER" id="PTHR11895">
    <property type="entry name" value="TRANSAMIDASE"/>
    <property type="match status" value="1"/>
</dbReference>
<dbReference type="InterPro" id="IPR036928">
    <property type="entry name" value="AS_sf"/>
</dbReference>
<evidence type="ECO:0000259" key="4">
    <source>
        <dbReference type="Pfam" id="PF01425"/>
    </source>
</evidence>
<keyword evidence="6" id="KW-1185">Reference proteome</keyword>
<dbReference type="EMBL" id="UGQT01000001">
    <property type="protein sequence ID" value="STZ59881.1"/>
    <property type="molecule type" value="Genomic_DNA"/>
</dbReference>
<dbReference type="AlphaFoldDB" id="A0A378TGF3"/>
<protein>
    <recommendedName>
        <fullName evidence="3">amidase</fullName>
        <ecNumber evidence="3">3.5.1.4</ecNumber>
    </recommendedName>
</protein>
<name>A0A378TGF3_9MYCO</name>
<dbReference type="SUPFAM" id="SSF75304">
    <property type="entry name" value="Amidase signature (AS) enzymes"/>
    <property type="match status" value="1"/>
</dbReference>
<evidence type="ECO:0000313" key="6">
    <source>
        <dbReference type="Proteomes" id="UP000254978"/>
    </source>
</evidence>
<comment type="similarity">
    <text evidence="2">Belongs to the amidase family.</text>
</comment>
<accession>A0A378TGF3</accession>
<dbReference type="PANTHER" id="PTHR11895:SF7">
    <property type="entry name" value="GLUTAMYL-TRNA(GLN) AMIDOTRANSFERASE SUBUNIT A, MITOCHONDRIAL"/>
    <property type="match status" value="1"/>
</dbReference>
<evidence type="ECO:0000313" key="5">
    <source>
        <dbReference type="EMBL" id="STZ59881.1"/>
    </source>
</evidence>
<comment type="catalytic activity">
    <reaction evidence="1">
        <text>a monocarboxylic acid amide + H2O = a monocarboxylate + NH4(+)</text>
        <dbReference type="Rhea" id="RHEA:12020"/>
        <dbReference type="ChEBI" id="CHEBI:15377"/>
        <dbReference type="ChEBI" id="CHEBI:28938"/>
        <dbReference type="ChEBI" id="CHEBI:35757"/>
        <dbReference type="ChEBI" id="CHEBI:83628"/>
        <dbReference type="EC" id="3.5.1.4"/>
    </reaction>
</comment>
<dbReference type="GO" id="GO:0016874">
    <property type="term" value="F:ligase activity"/>
    <property type="evidence" value="ECO:0007669"/>
    <property type="project" value="UniProtKB-KW"/>
</dbReference>
<evidence type="ECO:0000256" key="1">
    <source>
        <dbReference type="ARBA" id="ARBA00001311"/>
    </source>
</evidence>
<keyword evidence="5" id="KW-0436">Ligase</keyword>
<organism evidence="5 6">
    <name type="scientific">Mycolicibacterium tokaiense</name>
    <dbReference type="NCBI Taxonomy" id="39695"/>
    <lineage>
        <taxon>Bacteria</taxon>
        <taxon>Bacillati</taxon>
        <taxon>Actinomycetota</taxon>
        <taxon>Actinomycetes</taxon>
        <taxon>Mycobacteriales</taxon>
        <taxon>Mycobacteriaceae</taxon>
        <taxon>Mycolicibacterium</taxon>
    </lineage>
</organism>
<dbReference type="GO" id="GO:0004040">
    <property type="term" value="F:amidase activity"/>
    <property type="evidence" value="ECO:0007669"/>
    <property type="project" value="UniProtKB-EC"/>
</dbReference>
<dbReference type="InterPro" id="IPR020556">
    <property type="entry name" value="Amidase_CS"/>
</dbReference>
<dbReference type="InterPro" id="IPR023631">
    <property type="entry name" value="Amidase_dom"/>
</dbReference>
<evidence type="ECO:0000256" key="3">
    <source>
        <dbReference type="ARBA" id="ARBA00012922"/>
    </source>
</evidence>
<reference evidence="5 6" key="1">
    <citation type="submission" date="2018-06" db="EMBL/GenBank/DDBJ databases">
        <authorList>
            <consortium name="Pathogen Informatics"/>
            <person name="Doyle S."/>
        </authorList>
    </citation>
    <scope>NUCLEOTIDE SEQUENCE [LARGE SCALE GENOMIC DNA]</scope>
    <source>
        <strain evidence="5 6">NCTC10821</strain>
    </source>
</reference>
<evidence type="ECO:0000256" key="2">
    <source>
        <dbReference type="ARBA" id="ARBA00009199"/>
    </source>
</evidence>
<dbReference type="Gene3D" id="3.90.1300.10">
    <property type="entry name" value="Amidase signature (AS) domain"/>
    <property type="match status" value="1"/>
</dbReference>
<proteinExistence type="inferred from homology"/>
<dbReference type="Proteomes" id="UP000254978">
    <property type="component" value="Unassembled WGS sequence"/>
</dbReference>
<sequence>MRNNKAGCGTAATAAAYVFSPVCCRCGGFYADAMSASELCWTPATVLASDIRSGAVAPAEVGAYFADRIEAVNPTLNAYIHFDREQVLADAARLQAELDAGTPRGPLHGVPFSIKGLTTMAGLPFDSCLKPLAGTLGTQDATVVTRMRQAGGLFLGKTNAPEFGYYGGTDSHLYGPTHNPWKHGHTAGGSSGGAAAAVAAGLGPLAEGADGAGSVRIPAAMCGVVGFKPSLGRIPHTLLDGRHYTHIFHGPITRTVADAALMFSVMAGVSDSDPNTVPPDGIDYVAAVTGDITGWRVAWSPDLGLGHVDPEVAAVCAEAVTAFEALGAVVEEATPDWGDPEEAMWKGLWVPGYSCEYDVLDWKSMGGQVDDNLIEIFAQAERLTAMEIGRAEAFRGRMWDTFSAFMRTYDLLVSPTLASPTFPLDRFAPDWLDGESLQRKLLGWLLTYPFNMTTTPAISVPAGFTSDGRPVGLQIAGRHRADAAVLRAAANYEAARPWAETTPAL</sequence>
<dbReference type="EC" id="3.5.1.4" evidence="3"/>
<dbReference type="PROSITE" id="PS00571">
    <property type="entry name" value="AMIDASES"/>
    <property type="match status" value="1"/>
</dbReference>
<dbReference type="Pfam" id="PF01425">
    <property type="entry name" value="Amidase"/>
    <property type="match status" value="1"/>
</dbReference>
<gene>
    <name evidence="5" type="primary">gatA_3</name>
    <name evidence="5" type="ORF">NCTC10821_03419</name>
</gene>
<dbReference type="InterPro" id="IPR000120">
    <property type="entry name" value="Amidase"/>
</dbReference>